<dbReference type="InterPro" id="IPR055348">
    <property type="entry name" value="DctQ"/>
</dbReference>
<dbReference type="EMBL" id="JBHUOJ010000026">
    <property type="protein sequence ID" value="MFD2833851.1"/>
    <property type="molecule type" value="Genomic_DNA"/>
</dbReference>
<dbReference type="PANTHER" id="PTHR35011">
    <property type="entry name" value="2,3-DIKETO-L-GULONATE TRAP TRANSPORTER SMALL PERMEASE PROTEIN YIAM"/>
    <property type="match status" value="1"/>
</dbReference>
<comment type="subcellular location">
    <subcellularLocation>
        <location evidence="1">Cell inner membrane</location>
        <topology evidence="1">Multi-pass membrane protein</topology>
    </subcellularLocation>
</comment>
<dbReference type="InterPro" id="IPR007387">
    <property type="entry name" value="TRAP_DctQ"/>
</dbReference>
<evidence type="ECO:0000256" key="1">
    <source>
        <dbReference type="ARBA" id="ARBA00004429"/>
    </source>
</evidence>
<keyword evidence="3" id="KW-1003">Cell membrane</keyword>
<gene>
    <name evidence="11" type="ORF">ACFSYS_11170</name>
</gene>
<keyword evidence="7 9" id="KW-0472">Membrane</keyword>
<keyword evidence="2" id="KW-0813">Transport</keyword>
<feature type="transmembrane region" description="Helical" evidence="9">
    <location>
        <begin position="82"/>
        <end position="107"/>
    </location>
</feature>
<comment type="similarity">
    <text evidence="8">Belongs to the TRAP transporter small permease family.</text>
</comment>
<keyword evidence="12" id="KW-1185">Reference proteome</keyword>
<evidence type="ECO:0000313" key="11">
    <source>
        <dbReference type="EMBL" id="MFD2833851.1"/>
    </source>
</evidence>
<evidence type="ECO:0000256" key="9">
    <source>
        <dbReference type="SAM" id="Phobius"/>
    </source>
</evidence>
<keyword evidence="5 9" id="KW-0812">Transmembrane</keyword>
<feature type="domain" description="Tripartite ATP-independent periplasmic transporters DctQ component" evidence="10">
    <location>
        <begin position="20"/>
        <end position="144"/>
    </location>
</feature>
<dbReference type="PANTHER" id="PTHR35011:SF2">
    <property type="entry name" value="2,3-DIKETO-L-GULONATE TRAP TRANSPORTER SMALL PERMEASE PROTEIN YIAM"/>
    <property type="match status" value="1"/>
</dbReference>
<evidence type="ECO:0000313" key="12">
    <source>
        <dbReference type="Proteomes" id="UP001597438"/>
    </source>
</evidence>
<feature type="transmembrane region" description="Helical" evidence="9">
    <location>
        <begin position="44"/>
        <end position="61"/>
    </location>
</feature>
<evidence type="ECO:0000256" key="6">
    <source>
        <dbReference type="ARBA" id="ARBA00022989"/>
    </source>
</evidence>
<name>A0ABW5X4C4_9FLAO</name>
<keyword evidence="4" id="KW-0997">Cell inner membrane</keyword>
<evidence type="ECO:0000256" key="8">
    <source>
        <dbReference type="ARBA" id="ARBA00038436"/>
    </source>
</evidence>
<feature type="transmembrane region" description="Helical" evidence="9">
    <location>
        <begin position="127"/>
        <end position="148"/>
    </location>
</feature>
<feature type="transmembrane region" description="Helical" evidence="9">
    <location>
        <begin position="12"/>
        <end position="29"/>
    </location>
</feature>
<sequence>MKASIDSLLEKILIFIISLMLISVVWQVFSRFILKDPSTITDEISSFSLIWLGLLGAAYATGKNLHLAIDLIPEKAVEKNRLFYEAIVHISVFIFAFAVMIIGGIRLCLLTFQFEQTSAALEIPLGYIYLALPISGILTCYYTIFIFSEKVNNSKKLKK</sequence>
<comment type="caution">
    <text evidence="11">The sequence shown here is derived from an EMBL/GenBank/DDBJ whole genome shotgun (WGS) entry which is preliminary data.</text>
</comment>
<dbReference type="Proteomes" id="UP001597438">
    <property type="component" value="Unassembled WGS sequence"/>
</dbReference>
<dbReference type="Pfam" id="PF04290">
    <property type="entry name" value="DctQ"/>
    <property type="match status" value="1"/>
</dbReference>
<organism evidence="11 12">
    <name type="scientific">Christiangramia antarctica</name>
    <dbReference type="NCBI Taxonomy" id="2058158"/>
    <lineage>
        <taxon>Bacteria</taxon>
        <taxon>Pseudomonadati</taxon>
        <taxon>Bacteroidota</taxon>
        <taxon>Flavobacteriia</taxon>
        <taxon>Flavobacteriales</taxon>
        <taxon>Flavobacteriaceae</taxon>
        <taxon>Christiangramia</taxon>
    </lineage>
</organism>
<evidence type="ECO:0000256" key="2">
    <source>
        <dbReference type="ARBA" id="ARBA00022448"/>
    </source>
</evidence>
<dbReference type="RefSeq" id="WP_251739295.1">
    <property type="nucleotide sequence ID" value="NZ_JBHUOJ010000026.1"/>
</dbReference>
<reference evidence="12" key="1">
    <citation type="journal article" date="2019" name="Int. J. Syst. Evol. Microbiol.">
        <title>The Global Catalogue of Microorganisms (GCM) 10K type strain sequencing project: providing services to taxonomists for standard genome sequencing and annotation.</title>
        <authorList>
            <consortium name="The Broad Institute Genomics Platform"/>
            <consortium name="The Broad Institute Genome Sequencing Center for Infectious Disease"/>
            <person name="Wu L."/>
            <person name="Ma J."/>
        </authorList>
    </citation>
    <scope>NUCLEOTIDE SEQUENCE [LARGE SCALE GENOMIC DNA]</scope>
    <source>
        <strain evidence="12">KCTC 52925</strain>
    </source>
</reference>
<accession>A0ABW5X4C4</accession>
<evidence type="ECO:0000256" key="3">
    <source>
        <dbReference type="ARBA" id="ARBA00022475"/>
    </source>
</evidence>
<keyword evidence="6 9" id="KW-1133">Transmembrane helix</keyword>
<proteinExistence type="inferred from homology"/>
<evidence type="ECO:0000256" key="7">
    <source>
        <dbReference type="ARBA" id="ARBA00023136"/>
    </source>
</evidence>
<evidence type="ECO:0000256" key="5">
    <source>
        <dbReference type="ARBA" id="ARBA00022692"/>
    </source>
</evidence>
<evidence type="ECO:0000259" key="10">
    <source>
        <dbReference type="Pfam" id="PF04290"/>
    </source>
</evidence>
<evidence type="ECO:0000256" key="4">
    <source>
        <dbReference type="ARBA" id="ARBA00022519"/>
    </source>
</evidence>
<protein>
    <submittedName>
        <fullName evidence="11">TRAP transporter small permease</fullName>
    </submittedName>
</protein>